<dbReference type="Pfam" id="PF00583">
    <property type="entry name" value="Acetyltransf_1"/>
    <property type="match status" value="1"/>
</dbReference>
<gene>
    <name evidence="2" type="ORF">BSO21_02370</name>
</gene>
<sequence>MKLIPEFQRFADLYSFARLLRCMENTDDSIFPDWAKQLKLKLERVCDRLRTGFQPHIVLKDITEKNWYACTQLEVSDEQKAIFPVPVVYWLAEAAYCGMTPLALYADEELVGFSVYSVDPEDGSYWIMAFMIDQKYQNRGLGRTGMDTLIRYIKAEHPCDKIVIGHRIENERATNLYTSLGFVEVSRDEFEVVRGLVV</sequence>
<dbReference type="InterPro" id="IPR000182">
    <property type="entry name" value="GNAT_dom"/>
</dbReference>
<dbReference type="PROSITE" id="PS51186">
    <property type="entry name" value="GNAT"/>
    <property type="match status" value="1"/>
</dbReference>
<accession>A0ABX3GYC5</accession>
<dbReference type="Gene3D" id="3.40.630.30">
    <property type="match status" value="1"/>
</dbReference>
<evidence type="ECO:0000313" key="2">
    <source>
        <dbReference type="EMBL" id="OMD39719.1"/>
    </source>
</evidence>
<feature type="domain" description="N-acetyltransferase" evidence="1">
    <location>
        <begin position="57"/>
        <end position="198"/>
    </location>
</feature>
<dbReference type="EMBL" id="MPVP01000006">
    <property type="protein sequence ID" value="OMD39719.1"/>
    <property type="molecule type" value="Genomic_DNA"/>
</dbReference>
<keyword evidence="3" id="KW-1185">Reference proteome</keyword>
<dbReference type="SUPFAM" id="SSF55729">
    <property type="entry name" value="Acyl-CoA N-acyltransferases (Nat)"/>
    <property type="match status" value="1"/>
</dbReference>
<organism evidence="2 3">
    <name type="scientific">Paenibacillus odorifer</name>
    <dbReference type="NCBI Taxonomy" id="189426"/>
    <lineage>
        <taxon>Bacteria</taxon>
        <taxon>Bacillati</taxon>
        <taxon>Bacillota</taxon>
        <taxon>Bacilli</taxon>
        <taxon>Bacillales</taxon>
        <taxon>Paenibacillaceae</taxon>
        <taxon>Paenibacillus</taxon>
    </lineage>
</organism>
<name>A0ABX3GYC5_9BACL</name>
<comment type="caution">
    <text evidence="2">The sequence shown here is derived from an EMBL/GenBank/DDBJ whole genome shotgun (WGS) entry which is preliminary data.</text>
</comment>
<evidence type="ECO:0000259" key="1">
    <source>
        <dbReference type="PROSITE" id="PS51186"/>
    </source>
</evidence>
<dbReference type="CDD" id="cd04301">
    <property type="entry name" value="NAT_SF"/>
    <property type="match status" value="1"/>
</dbReference>
<dbReference type="InterPro" id="IPR016181">
    <property type="entry name" value="Acyl_CoA_acyltransferase"/>
</dbReference>
<protein>
    <submittedName>
        <fullName evidence="2">GNAT family N-acetyltransferase</fullName>
    </submittedName>
</protein>
<proteinExistence type="predicted"/>
<reference evidence="2 3" key="1">
    <citation type="submission" date="2016-11" db="EMBL/GenBank/DDBJ databases">
        <title>Paenibacillus species isolates.</title>
        <authorList>
            <person name="Beno S.M."/>
        </authorList>
    </citation>
    <scope>NUCLEOTIDE SEQUENCE [LARGE SCALE GENOMIC DNA]</scope>
    <source>
        <strain evidence="2 3">FSL H7-0433</strain>
    </source>
</reference>
<evidence type="ECO:0000313" key="3">
    <source>
        <dbReference type="Proteomes" id="UP000187158"/>
    </source>
</evidence>
<dbReference type="Proteomes" id="UP000187158">
    <property type="component" value="Unassembled WGS sequence"/>
</dbReference>